<dbReference type="InterPro" id="IPR011335">
    <property type="entry name" value="Restrct_endonuc-II-like"/>
</dbReference>
<protein>
    <recommendedName>
        <fullName evidence="1">Putative restriction endonuclease domain-containing protein</fullName>
    </recommendedName>
</protein>
<reference evidence="2 3" key="1">
    <citation type="submission" date="2016-10" db="EMBL/GenBank/DDBJ databases">
        <title>Comparative genomics uncovers the prolific and rare metabolic potential of the cyanobacterial genus Moorea.</title>
        <authorList>
            <person name="Leao T."/>
            <person name="Castelao G."/>
            <person name="Korobeynikov A."/>
            <person name="Monroe E.A."/>
            <person name="Podell S."/>
            <person name="Glukhov E."/>
            <person name="Allen E."/>
            <person name="Gerwick W.H."/>
            <person name="Gerwick L."/>
        </authorList>
    </citation>
    <scope>NUCLEOTIDE SEQUENCE [LARGE SCALE GENOMIC DNA]</scope>
    <source>
        <strain evidence="2 3">PNG5-198</strain>
    </source>
</reference>
<dbReference type="InterPro" id="IPR008538">
    <property type="entry name" value="Uma2"/>
</dbReference>
<sequence>MLPLLDQTTDQRIVHDGTWEQFKFIQKGFDGSPGVRLFYFDGIIEILMPGREHEIFASIIGYLITTFLTEKGIFFQPTRSMTQEKEGVASAQADESYCIGSVKQIPDLSIEVVFSSGGISKLERYQALGVPEVWFWEDGLLKLYHLTDGSYFPIERSLLPGLSELDLDWFTHCVLMAETDAGEAIRAFRRQI</sequence>
<evidence type="ECO:0000259" key="1">
    <source>
        <dbReference type="Pfam" id="PF05685"/>
    </source>
</evidence>
<evidence type="ECO:0000313" key="2">
    <source>
        <dbReference type="EMBL" id="OLT61821.1"/>
    </source>
</evidence>
<name>A0A1U7N7A2_9CYAN</name>
<accession>A0A1U7N7A2</accession>
<dbReference type="Proteomes" id="UP000186657">
    <property type="component" value="Unassembled WGS sequence"/>
</dbReference>
<dbReference type="Pfam" id="PF05685">
    <property type="entry name" value="Uma2"/>
    <property type="match status" value="1"/>
</dbReference>
<proteinExistence type="predicted"/>
<dbReference type="RefSeq" id="WP_075903283.1">
    <property type="nucleotide sequence ID" value="NZ_MKZS01000001.1"/>
</dbReference>
<dbReference type="PANTHER" id="PTHR47152">
    <property type="entry name" value="SLR2084 PROTEIN-RELATED"/>
    <property type="match status" value="1"/>
</dbReference>
<organism evidence="2 3">
    <name type="scientific">Moorena bouillonii PNG</name>
    <dbReference type="NCBI Taxonomy" id="568701"/>
    <lineage>
        <taxon>Bacteria</taxon>
        <taxon>Bacillati</taxon>
        <taxon>Cyanobacteriota</taxon>
        <taxon>Cyanophyceae</taxon>
        <taxon>Coleofasciculales</taxon>
        <taxon>Coleofasciculaceae</taxon>
        <taxon>Moorena</taxon>
    </lineage>
</organism>
<feature type="domain" description="Putative restriction endonuclease" evidence="1">
    <location>
        <begin position="31"/>
        <end position="156"/>
    </location>
</feature>
<gene>
    <name evidence="2" type="ORF">BJP37_25115</name>
</gene>
<keyword evidence="3" id="KW-1185">Reference proteome</keyword>
<dbReference type="AlphaFoldDB" id="A0A1U7N7A2"/>
<dbReference type="EMBL" id="MKZS01000001">
    <property type="protein sequence ID" value="OLT61821.1"/>
    <property type="molecule type" value="Genomic_DNA"/>
</dbReference>
<comment type="caution">
    <text evidence="2">The sequence shown here is derived from an EMBL/GenBank/DDBJ whole genome shotgun (WGS) entry which is preliminary data.</text>
</comment>
<dbReference type="SUPFAM" id="SSF52980">
    <property type="entry name" value="Restriction endonuclease-like"/>
    <property type="match status" value="1"/>
</dbReference>
<dbReference type="CDD" id="cd06260">
    <property type="entry name" value="DUF820-like"/>
    <property type="match status" value="1"/>
</dbReference>
<evidence type="ECO:0000313" key="3">
    <source>
        <dbReference type="Proteomes" id="UP000186657"/>
    </source>
</evidence>